<dbReference type="EMBL" id="FRBW01000001">
    <property type="protein sequence ID" value="SHL74807.1"/>
    <property type="molecule type" value="Genomic_DNA"/>
</dbReference>
<dbReference type="InterPro" id="IPR019080">
    <property type="entry name" value="YqaJ_viral_recombinase"/>
</dbReference>
<dbReference type="STRING" id="735517.SAMN05444272_1380"/>
<dbReference type="PANTHER" id="PTHR46609:SF6">
    <property type="entry name" value="EXONUCLEASE, PHAGE-TYPE_RECB, C-TERMINAL DOMAIN-CONTAINING PROTEIN-RELATED"/>
    <property type="match status" value="1"/>
</dbReference>
<dbReference type="InterPro" id="IPR011335">
    <property type="entry name" value="Restrct_endonuc-II-like"/>
</dbReference>
<name>A0A1M7D5X7_9HYPH</name>
<proteinExistence type="predicted"/>
<dbReference type="Gene3D" id="3.90.320.10">
    <property type="match status" value="1"/>
</dbReference>
<dbReference type="PANTHER" id="PTHR46609">
    <property type="entry name" value="EXONUCLEASE, PHAGE-TYPE/RECB, C-TERMINAL DOMAIN-CONTAINING PROTEIN"/>
    <property type="match status" value="1"/>
</dbReference>
<dbReference type="CDD" id="cd22343">
    <property type="entry name" value="PDDEXK_lambda_exonuclease-like"/>
    <property type="match status" value="1"/>
</dbReference>
<keyword evidence="3" id="KW-1185">Reference proteome</keyword>
<evidence type="ECO:0000259" key="1">
    <source>
        <dbReference type="Pfam" id="PF09588"/>
    </source>
</evidence>
<reference evidence="2 3" key="1">
    <citation type="submission" date="2016-11" db="EMBL/GenBank/DDBJ databases">
        <authorList>
            <person name="Jaros S."/>
            <person name="Januszkiewicz K."/>
            <person name="Wedrychowicz H."/>
        </authorList>
    </citation>
    <scope>NUCLEOTIDE SEQUENCE [LARGE SCALE GENOMIC DNA]</scope>
    <source>
        <strain evidence="2 3">DSM 22153</strain>
    </source>
</reference>
<dbReference type="RefSeq" id="WP_073010438.1">
    <property type="nucleotide sequence ID" value="NZ_FRBW01000001.1"/>
</dbReference>
<dbReference type="OrthoDB" id="1245848at2"/>
<evidence type="ECO:0000313" key="3">
    <source>
        <dbReference type="Proteomes" id="UP000186002"/>
    </source>
</evidence>
<dbReference type="SUPFAM" id="SSF52980">
    <property type="entry name" value="Restriction endonuclease-like"/>
    <property type="match status" value="1"/>
</dbReference>
<dbReference type="AlphaFoldDB" id="A0A1M7D5X7"/>
<dbReference type="InterPro" id="IPR011604">
    <property type="entry name" value="PDDEXK-like_dom_sf"/>
</dbReference>
<organism evidence="2 3">
    <name type="scientific">Roseibium suaedae</name>
    <dbReference type="NCBI Taxonomy" id="735517"/>
    <lineage>
        <taxon>Bacteria</taxon>
        <taxon>Pseudomonadati</taxon>
        <taxon>Pseudomonadota</taxon>
        <taxon>Alphaproteobacteria</taxon>
        <taxon>Hyphomicrobiales</taxon>
        <taxon>Stappiaceae</taxon>
        <taxon>Roseibium</taxon>
    </lineage>
</organism>
<evidence type="ECO:0000313" key="2">
    <source>
        <dbReference type="EMBL" id="SHL74807.1"/>
    </source>
</evidence>
<feature type="domain" description="YqaJ viral recombinase" evidence="1">
    <location>
        <begin position="13"/>
        <end position="152"/>
    </location>
</feature>
<dbReference type="InterPro" id="IPR051703">
    <property type="entry name" value="NF-kappa-B_Signaling_Reg"/>
</dbReference>
<dbReference type="Pfam" id="PF09588">
    <property type="entry name" value="YqaJ"/>
    <property type="match status" value="1"/>
</dbReference>
<protein>
    <submittedName>
        <fullName evidence="2">YqaJ-like recombinase domain-containing protein</fullName>
    </submittedName>
</protein>
<sequence>MIEIFDFEQNSPEWYAARCGIPTASRFEDIIKKGRGDAPSAMRRTYMLELAGEAITGEPTPGFTGNAHTERGHRLEEDVRKIYAFSRGVSLTPVGFVRNGMKGCSPDSFVGSDGMLEIKSKLPKLAIDCIDKDIFPEEHKAQCQGGLWVCEREWIDIAVYWPGLPLFIKRAHRDEKYIATMAEKVDAFNEELDKLVDRIRAYGMAA</sequence>
<gene>
    <name evidence="2" type="ORF">SAMN05444272_1380</name>
</gene>
<dbReference type="Proteomes" id="UP000186002">
    <property type="component" value="Unassembled WGS sequence"/>
</dbReference>
<accession>A0A1M7D5X7</accession>